<keyword evidence="2" id="KW-1185">Reference proteome</keyword>
<dbReference type="EMBL" id="SZPU01000065">
    <property type="protein sequence ID" value="TKI65258.1"/>
    <property type="molecule type" value="Genomic_DNA"/>
</dbReference>
<evidence type="ECO:0000313" key="1">
    <source>
        <dbReference type="EMBL" id="TKI65258.1"/>
    </source>
</evidence>
<accession>A0A4U2YUP9</accession>
<evidence type="ECO:0000313" key="2">
    <source>
        <dbReference type="Proteomes" id="UP000308744"/>
    </source>
</evidence>
<dbReference type="Proteomes" id="UP000308744">
    <property type="component" value="Unassembled WGS sequence"/>
</dbReference>
<dbReference type="RefSeq" id="WP_107896510.1">
    <property type="nucleotide sequence ID" value="NZ_PYWM01000021.1"/>
</dbReference>
<gene>
    <name evidence="1" type="ORF">FC756_16850</name>
</gene>
<comment type="caution">
    <text evidence="1">The sequence shown here is derived from an EMBL/GenBank/DDBJ whole genome shotgun (WGS) entry which is preliminary data.</text>
</comment>
<protein>
    <submittedName>
        <fullName evidence="1">Uncharacterized protein</fullName>
    </submittedName>
</protein>
<reference evidence="1 2" key="1">
    <citation type="submission" date="2019-04" db="EMBL/GenBank/DDBJ databases">
        <title>Lysinibacillus genome sequencing.</title>
        <authorList>
            <person name="Dunlap C."/>
        </authorList>
    </citation>
    <scope>NUCLEOTIDE SEQUENCE [LARGE SCALE GENOMIC DNA]</scope>
    <source>
        <strain evidence="1 2">CCTCC AB 2010389</strain>
    </source>
</reference>
<sequence length="294" mass="34082">MKDLTKQQIYGYGAEPVQISDVLSYVESRKEAYGNKPNIKIFMYGDAGKWHVDAGVHYKGHNGREEYQPFLLKAYKQYGRAENYAKALAKEHGFSFEGLNQELTDESMWLQYQKRIYGRDTLTDNLEDEMAKHGSELMQTIETYVVGDEKEKAFLSKQELEQMLNDHFTRIEESMASLLKSNELQNKKSFGHYLVEMKKQLKDHSQHFKDSIIERTTVTKQKLKDNANGLLNNVRDGITEVKESAKNTVKQAIINMNEHLKDFSTAIDQKLYEHEPVQLDRKSNKAMAALELER</sequence>
<name>A0A4U2YUP9_9BACI</name>
<dbReference type="AlphaFoldDB" id="A0A4U2YUP9"/>
<proteinExistence type="predicted"/>
<dbReference type="SUPFAM" id="SSF58113">
    <property type="entry name" value="Apolipoprotein A-I"/>
    <property type="match status" value="1"/>
</dbReference>
<dbReference type="Gene3D" id="1.20.120.20">
    <property type="entry name" value="Apolipoprotein"/>
    <property type="match status" value="1"/>
</dbReference>
<organism evidence="1 2">
    <name type="scientific">Lysinibacillus mangiferihumi</name>
    <dbReference type="NCBI Taxonomy" id="1130819"/>
    <lineage>
        <taxon>Bacteria</taxon>
        <taxon>Bacillati</taxon>
        <taxon>Bacillota</taxon>
        <taxon>Bacilli</taxon>
        <taxon>Bacillales</taxon>
        <taxon>Bacillaceae</taxon>
        <taxon>Lysinibacillus</taxon>
    </lineage>
</organism>